<organism evidence="2 3">
    <name type="scientific">Evtepia gabavorous</name>
    <dbReference type="NCBI Taxonomy" id="2211183"/>
    <lineage>
        <taxon>Bacteria</taxon>
        <taxon>Bacillati</taxon>
        <taxon>Bacillota</taxon>
        <taxon>Clostridia</taxon>
        <taxon>Eubacteriales</taxon>
        <taxon>Evtepia</taxon>
    </lineage>
</organism>
<keyword evidence="1" id="KW-0732">Signal</keyword>
<evidence type="ECO:0008006" key="4">
    <source>
        <dbReference type="Google" id="ProtNLM"/>
    </source>
</evidence>
<accession>A0A3E2B3J3</accession>
<name>A0A3E2B3J3_9FIRM</name>
<reference evidence="2 3" key="1">
    <citation type="submission" date="2018-07" db="EMBL/GenBank/DDBJ databases">
        <title>GABA Modulating Bacteria of the Human Gut Microbiota.</title>
        <authorList>
            <person name="Strandwitz P."/>
            <person name="Kim K.H."/>
            <person name="Terekhova D."/>
            <person name="Liu J.K."/>
            <person name="Sharma A."/>
            <person name="Levering J."/>
            <person name="Mcdonald D."/>
            <person name="Dietrich D."/>
            <person name="Ramadhar T.R."/>
            <person name="Lekbua A."/>
            <person name="Mroue N."/>
            <person name="Liston C."/>
            <person name="Stewart E.J."/>
            <person name="Dubin M.J."/>
            <person name="Zengler K."/>
            <person name="Knight R."/>
            <person name="Gilbert J.A."/>
            <person name="Clardy J."/>
            <person name="Lewis K."/>
        </authorList>
    </citation>
    <scope>NUCLEOTIDE SEQUENCE [LARGE SCALE GENOMIC DNA]</scope>
    <source>
        <strain evidence="2 3">KLE1738</strain>
    </source>
</reference>
<feature type="chain" id="PRO_5017638188" description="Trigger factor C-terminal domain-containing protein" evidence="1">
    <location>
        <begin position="22"/>
        <end position="216"/>
    </location>
</feature>
<proteinExistence type="predicted"/>
<dbReference type="GeneID" id="97995351"/>
<dbReference type="RefSeq" id="WP_117142178.1">
    <property type="nucleotide sequence ID" value="NZ_CAKXKJ010000004.1"/>
</dbReference>
<sequence>MKKFCVLFVGIVILAIAGISAYGTEEKPVESELGSYYEKAVDQENSETDVVMAVYKEKTVMKSVVEYQRKAQEALAGKPEGTGSSDREIVDDILKNVILQEEAEQRGLMPTEEEVEQYLQETVYAAYAMPEGKEGIDAYCASAGITYEEYVENLRDQAPRVLAKGKLKEAIAEEYCQSHGLTYDRLNTPQEALDAVEEYMSNLLELHKEEITYYIS</sequence>
<feature type="signal peptide" evidence="1">
    <location>
        <begin position="1"/>
        <end position="21"/>
    </location>
</feature>
<evidence type="ECO:0000256" key="1">
    <source>
        <dbReference type="SAM" id="SignalP"/>
    </source>
</evidence>
<evidence type="ECO:0000313" key="3">
    <source>
        <dbReference type="Proteomes" id="UP000260649"/>
    </source>
</evidence>
<dbReference type="Gene3D" id="1.10.4030.10">
    <property type="entry name" value="Porin chaperone SurA, peptide-binding domain"/>
    <property type="match status" value="1"/>
</dbReference>
<protein>
    <recommendedName>
        <fullName evidence="4">Trigger factor C-terminal domain-containing protein</fullName>
    </recommendedName>
</protein>
<gene>
    <name evidence="2" type="ORF">DV520_06335</name>
</gene>
<dbReference type="SUPFAM" id="SSF109998">
    <property type="entry name" value="Triger factor/SurA peptide-binding domain-like"/>
    <property type="match status" value="1"/>
</dbReference>
<keyword evidence="3" id="KW-1185">Reference proteome</keyword>
<dbReference type="AlphaFoldDB" id="A0A3E2B3J3"/>
<comment type="caution">
    <text evidence="2">The sequence shown here is derived from an EMBL/GenBank/DDBJ whole genome shotgun (WGS) entry which is preliminary data.</text>
</comment>
<dbReference type="Proteomes" id="UP000260649">
    <property type="component" value="Unassembled WGS sequence"/>
</dbReference>
<dbReference type="InterPro" id="IPR027304">
    <property type="entry name" value="Trigger_fact/SurA_dom_sf"/>
</dbReference>
<evidence type="ECO:0000313" key="2">
    <source>
        <dbReference type="EMBL" id="RFT06602.1"/>
    </source>
</evidence>
<dbReference type="EMBL" id="QQRQ01000008">
    <property type="protein sequence ID" value="RFT06602.1"/>
    <property type="molecule type" value="Genomic_DNA"/>
</dbReference>